<comment type="caution">
    <text evidence="7">The sequence shown here is derived from an EMBL/GenBank/DDBJ whole genome shotgun (WGS) entry which is preliminary data.</text>
</comment>
<keyword evidence="4 5" id="KW-0472">Membrane</keyword>
<evidence type="ECO:0000256" key="4">
    <source>
        <dbReference type="ARBA" id="ARBA00023136"/>
    </source>
</evidence>
<evidence type="ECO:0000256" key="2">
    <source>
        <dbReference type="ARBA" id="ARBA00022692"/>
    </source>
</evidence>
<dbReference type="GO" id="GO:0007189">
    <property type="term" value="P:adenylate cyclase-activating G protein-coupled receptor signaling pathway"/>
    <property type="evidence" value="ECO:0007669"/>
    <property type="project" value="TreeGrafter"/>
</dbReference>
<dbReference type="PANTHER" id="PTHR12011">
    <property type="entry name" value="ADHESION G-PROTEIN COUPLED RECEPTOR"/>
    <property type="match status" value="1"/>
</dbReference>
<dbReference type="GO" id="GO:0007166">
    <property type="term" value="P:cell surface receptor signaling pathway"/>
    <property type="evidence" value="ECO:0007669"/>
    <property type="project" value="InterPro"/>
</dbReference>
<dbReference type="PRINTS" id="PR00249">
    <property type="entry name" value="GPCRSECRETIN"/>
</dbReference>
<keyword evidence="8" id="KW-1185">Reference proteome</keyword>
<dbReference type="InterPro" id="IPR017981">
    <property type="entry name" value="GPCR_2-like_7TM"/>
</dbReference>
<dbReference type="AlphaFoldDB" id="A0A5J5CJY4"/>
<dbReference type="PROSITE" id="PS50261">
    <property type="entry name" value="G_PROTEIN_RECEP_F2_4"/>
    <property type="match status" value="1"/>
</dbReference>
<feature type="transmembrane region" description="Helical" evidence="5">
    <location>
        <begin position="50"/>
        <end position="75"/>
    </location>
</feature>
<dbReference type="EMBL" id="VOFY01000020">
    <property type="protein sequence ID" value="KAA8582308.1"/>
    <property type="molecule type" value="Genomic_DNA"/>
</dbReference>
<keyword evidence="2 5" id="KW-0812">Transmembrane</keyword>
<feature type="transmembrane region" description="Helical" evidence="5">
    <location>
        <begin position="21"/>
        <end position="38"/>
    </location>
</feature>
<organism evidence="7 8">
    <name type="scientific">Etheostoma spectabile</name>
    <name type="common">orangethroat darter</name>
    <dbReference type="NCBI Taxonomy" id="54343"/>
    <lineage>
        <taxon>Eukaryota</taxon>
        <taxon>Metazoa</taxon>
        <taxon>Chordata</taxon>
        <taxon>Craniata</taxon>
        <taxon>Vertebrata</taxon>
        <taxon>Euteleostomi</taxon>
        <taxon>Actinopterygii</taxon>
        <taxon>Neopterygii</taxon>
        <taxon>Teleostei</taxon>
        <taxon>Neoteleostei</taxon>
        <taxon>Acanthomorphata</taxon>
        <taxon>Eupercaria</taxon>
        <taxon>Perciformes</taxon>
        <taxon>Percoidei</taxon>
        <taxon>Percidae</taxon>
        <taxon>Etheostomatinae</taxon>
        <taxon>Etheostoma</taxon>
    </lineage>
</organism>
<proteinExistence type="predicted"/>
<keyword evidence="3 5" id="KW-1133">Transmembrane helix</keyword>
<dbReference type="Proteomes" id="UP000327493">
    <property type="component" value="Chromosome 20"/>
</dbReference>
<protein>
    <recommendedName>
        <fullName evidence="6">G-protein coupled receptors family 2 profile 2 domain-containing protein</fullName>
    </recommendedName>
</protein>
<evidence type="ECO:0000256" key="5">
    <source>
        <dbReference type="SAM" id="Phobius"/>
    </source>
</evidence>
<dbReference type="Gene3D" id="1.20.1070.10">
    <property type="entry name" value="Rhodopsin 7-helix transmembrane proteins"/>
    <property type="match status" value="1"/>
</dbReference>
<feature type="transmembrane region" description="Helical" evidence="5">
    <location>
        <begin position="96"/>
        <end position="113"/>
    </location>
</feature>
<evidence type="ECO:0000313" key="7">
    <source>
        <dbReference type="EMBL" id="KAA8582308.1"/>
    </source>
</evidence>
<name>A0A5J5CJY4_9PERO</name>
<dbReference type="GO" id="GO:0004930">
    <property type="term" value="F:G protein-coupled receptor activity"/>
    <property type="evidence" value="ECO:0007669"/>
    <property type="project" value="InterPro"/>
</dbReference>
<feature type="non-terminal residue" evidence="7">
    <location>
        <position position="1"/>
    </location>
</feature>
<feature type="transmembrane region" description="Helical" evidence="5">
    <location>
        <begin position="133"/>
        <end position="155"/>
    </location>
</feature>
<evidence type="ECO:0000256" key="1">
    <source>
        <dbReference type="ARBA" id="ARBA00004141"/>
    </source>
</evidence>
<evidence type="ECO:0000259" key="6">
    <source>
        <dbReference type="PROSITE" id="PS50261"/>
    </source>
</evidence>
<feature type="non-terminal residue" evidence="7">
    <location>
        <position position="174"/>
    </location>
</feature>
<dbReference type="GO" id="GO:0005886">
    <property type="term" value="C:plasma membrane"/>
    <property type="evidence" value="ECO:0007669"/>
    <property type="project" value="TreeGrafter"/>
</dbReference>
<comment type="subcellular location">
    <subcellularLocation>
        <location evidence="1">Membrane</location>
        <topology evidence="1">Multi-pass membrane protein</topology>
    </subcellularLocation>
</comment>
<sequence length="174" mass="19568">KKVIWITDGCKTKETNGSIKIQCSLLIFFAILLYNTSFPKSVPSTWKSDLQYITSIGFGLSMFFLAAALFMYCCVFADTNLTPPHRKGKASQATKILMNLFVSMFYRNLSFLVNESIANLGNFGACVAVAAVMHYTMLATISCFSIEGLHLYLTLQKFPTDIKRYMMKICITGW</sequence>
<dbReference type="PANTHER" id="PTHR12011:SF474">
    <property type="entry name" value="ADHESION G PROTEIN-COUPLED RECEPTOR G11-RELATED"/>
    <property type="match status" value="1"/>
</dbReference>
<evidence type="ECO:0000313" key="8">
    <source>
        <dbReference type="Proteomes" id="UP000327493"/>
    </source>
</evidence>
<gene>
    <name evidence="7" type="ORF">FQN60_009048</name>
</gene>
<dbReference type="Pfam" id="PF00002">
    <property type="entry name" value="7tm_2"/>
    <property type="match status" value="1"/>
</dbReference>
<feature type="domain" description="G-protein coupled receptors family 2 profile 2" evidence="6">
    <location>
        <begin position="50"/>
        <end position="174"/>
    </location>
</feature>
<reference evidence="7 8" key="1">
    <citation type="submission" date="2019-08" db="EMBL/GenBank/DDBJ databases">
        <title>A chromosome-level genome assembly, high-density linkage maps, and genome scans reveal the genomic architecture of hybrid incompatibilities underlying speciation via character displacement in darters (Percidae: Etheostominae).</title>
        <authorList>
            <person name="Moran R.L."/>
            <person name="Catchen J.M."/>
            <person name="Fuller R.C."/>
        </authorList>
    </citation>
    <scope>NUCLEOTIDE SEQUENCE [LARGE SCALE GENOMIC DNA]</scope>
    <source>
        <strain evidence="7">EspeVRDwgs_2016</strain>
        <tissue evidence="7">Muscle</tissue>
    </source>
</reference>
<evidence type="ECO:0000256" key="3">
    <source>
        <dbReference type="ARBA" id="ARBA00022989"/>
    </source>
</evidence>
<accession>A0A5J5CJY4</accession>
<dbReference type="InterPro" id="IPR000832">
    <property type="entry name" value="GPCR_2_secretin-like"/>
</dbReference>